<evidence type="ECO:0000313" key="1">
    <source>
        <dbReference type="EMBL" id="MFC6083032.1"/>
    </source>
</evidence>
<dbReference type="RefSeq" id="WP_380754267.1">
    <property type="nucleotide sequence ID" value="NZ_JBHSRF010000023.1"/>
</dbReference>
<evidence type="ECO:0008006" key="3">
    <source>
        <dbReference type="Google" id="ProtNLM"/>
    </source>
</evidence>
<keyword evidence="2" id="KW-1185">Reference proteome</keyword>
<name>A0ABW1NKE8_9ACTN</name>
<organism evidence="1 2">
    <name type="scientific">Sphaerisporangium aureirubrum</name>
    <dbReference type="NCBI Taxonomy" id="1544736"/>
    <lineage>
        <taxon>Bacteria</taxon>
        <taxon>Bacillati</taxon>
        <taxon>Actinomycetota</taxon>
        <taxon>Actinomycetes</taxon>
        <taxon>Streptosporangiales</taxon>
        <taxon>Streptosporangiaceae</taxon>
        <taxon>Sphaerisporangium</taxon>
    </lineage>
</organism>
<dbReference type="InterPro" id="IPR036188">
    <property type="entry name" value="FAD/NAD-bd_sf"/>
</dbReference>
<accession>A0ABW1NKE8</accession>
<reference evidence="2" key="1">
    <citation type="journal article" date="2019" name="Int. J. Syst. Evol. Microbiol.">
        <title>The Global Catalogue of Microorganisms (GCM) 10K type strain sequencing project: providing services to taxonomists for standard genome sequencing and annotation.</title>
        <authorList>
            <consortium name="The Broad Institute Genomics Platform"/>
            <consortium name="The Broad Institute Genome Sequencing Center for Infectious Disease"/>
            <person name="Wu L."/>
            <person name="Ma J."/>
        </authorList>
    </citation>
    <scope>NUCLEOTIDE SEQUENCE [LARGE SCALE GENOMIC DNA]</scope>
    <source>
        <strain evidence="2">JCM 30346</strain>
    </source>
</reference>
<dbReference type="SUPFAM" id="SSF51905">
    <property type="entry name" value="FAD/NAD(P)-binding domain"/>
    <property type="match status" value="1"/>
</dbReference>
<comment type="caution">
    <text evidence="1">The sequence shown here is derived from an EMBL/GenBank/DDBJ whole genome shotgun (WGS) entry which is preliminary data.</text>
</comment>
<dbReference type="Proteomes" id="UP001596137">
    <property type="component" value="Unassembled WGS sequence"/>
</dbReference>
<gene>
    <name evidence="1" type="ORF">ACFP1K_17810</name>
</gene>
<proteinExistence type="predicted"/>
<sequence length="53" mass="5566">MKIDHRIVIVGAGYTGMFNAIRLAIEAGMTFALPVICDLGQGRAAFGGTVLVE</sequence>
<evidence type="ECO:0000313" key="2">
    <source>
        <dbReference type="Proteomes" id="UP001596137"/>
    </source>
</evidence>
<dbReference type="EMBL" id="JBHSRF010000023">
    <property type="protein sequence ID" value="MFC6083032.1"/>
    <property type="molecule type" value="Genomic_DNA"/>
</dbReference>
<protein>
    <recommendedName>
        <fullName evidence="3">FAD-dependent oxidoreductase</fullName>
    </recommendedName>
</protein>